<evidence type="ECO:0000313" key="5">
    <source>
        <dbReference type="EMBL" id="GGC00128.1"/>
    </source>
</evidence>
<dbReference type="Gene3D" id="3.40.1190.20">
    <property type="match status" value="1"/>
</dbReference>
<dbReference type="InterPro" id="IPR011611">
    <property type="entry name" value="PfkB_dom"/>
</dbReference>
<dbReference type="EMBL" id="BMFC01000003">
    <property type="protein sequence ID" value="GGC00128.1"/>
    <property type="molecule type" value="Genomic_DNA"/>
</dbReference>
<organism evidence="5 6">
    <name type="scientific">Marivita lacus</name>
    <dbReference type="NCBI Taxonomy" id="1323742"/>
    <lineage>
        <taxon>Bacteria</taxon>
        <taxon>Pseudomonadati</taxon>
        <taxon>Pseudomonadota</taxon>
        <taxon>Alphaproteobacteria</taxon>
        <taxon>Rhodobacterales</taxon>
        <taxon>Roseobacteraceae</taxon>
        <taxon>Marivita</taxon>
    </lineage>
</organism>
<dbReference type="PANTHER" id="PTHR43085:SF15">
    <property type="entry name" value="2-DEHYDRO-3-DEOXYGLUCONOKINASE"/>
    <property type="match status" value="1"/>
</dbReference>
<sequence>MTRIVAIGECMVEMAPLAEAGTYRMGFAGDTLNTAWYLAKLLKDRAQVDYFTAVGTDAVSDQMLAYLDRETIGTASILRRADRTPGLYMIQLQDGERSFSYWRSQSAARTLAQSGQDIDTALRGADIAYVSGITLAILPDADRVTLLGALEQFRSAGGAVVFDPNLRPKLWPDASTMTDAIMQAARLSDIVLPSHEDEATWFGDATPLDTAERYAHAGAQTVVVKNGPGEIVMLHGGRTSRHHPEPVTDAVDTTAAGDSFNAGFLASRIIGTSLDQAVERAARLAARVVSHRGALVIEAVSAGDLIN</sequence>
<proteinExistence type="inferred from homology"/>
<evidence type="ECO:0000313" key="6">
    <source>
        <dbReference type="Proteomes" id="UP000645462"/>
    </source>
</evidence>
<dbReference type="RefSeq" id="WP_188481500.1">
    <property type="nucleotide sequence ID" value="NZ_BMFC01000003.1"/>
</dbReference>
<gene>
    <name evidence="5" type="primary">kdgK</name>
    <name evidence="5" type="ORF">GCM10011363_15910</name>
</gene>
<keyword evidence="2" id="KW-0808">Transferase</keyword>
<feature type="domain" description="Carbohydrate kinase PfkB" evidence="4">
    <location>
        <begin position="1"/>
        <end position="294"/>
    </location>
</feature>
<dbReference type="PANTHER" id="PTHR43085">
    <property type="entry name" value="HEXOKINASE FAMILY MEMBER"/>
    <property type="match status" value="1"/>
</dbReference>
<evidence type="ECO:0000256" key="2">
    <source>
        <dbReference type="ARBA" id="ARBA00022679"/>
    </source>
</evidence>
<reference evidence="6" key="1">
    <citation type="journal article" date="2019" name="Int. J. Syst. Evol. Microbiol.">
        <title>The Global Catalogue of Microorganisms (GCM) 10K type strain sequencing project: providing services to taxonomists for standard genome sequencing and annotation.</title>
        <authorList>
            <consortium name="The Broad Institute Genomics Platform"/>
            <consortium name="The Broad Institute Genome Sequencing Center for Infectious Disease"/>
            <person name="Wu L."/>
            <person name="Ma J."/>
        </authorList>
    </citation>
    <scope>NUCLEOTIDE SEQUENCE [LARGE SCALE GENOMIC DNA]</scope>
    <source>
        <strain evidence="6">CGMCC 1.12478</strain>
    </source>
</reference>
<dbReference type="SUPFAM" id="SSF53613">
    <property type="entry name" value="Ribokinase-like"/>
    <property type="match status" value="1"/>
</dbReference>
<evidence type="ECO:0000256" key="3">
    <source>
        <dbReference type="ARBA" id="ARBA00022777"/>
    </source>
</evidence>
<dbReference type="InterPro" id="IPR029056">
    <property type="entry name" value="Ribokinase-like"/>
</dbReference>
<protein>
    <submittedName>
        <fullName evidence="5">2-dehydro-3-deoxygluconokinase</fullName>
    </submittedName>
</protein>
<dbReference type="Pfam" id="PF00294">
    <property type="entry name" value="PfkB"/>
    <property type="match status" value="1"/>
</dbReference>
<comment type="caution">
    <text evidence="5">The sequence shown here is derived from an EMBL/GenBank/DDBJ whole genome shotgun (WGS) entry which is preliminary data.</text>
</comment>
<dbReference type="PROSITE" id="PS00584">
    <property type="entry name" value="PFKB_KINASES_2"/>
    <property type="match status" value="1"/>
</dbReference>
<dbReference type="Proteomes" id="UP000645462">
    <property type="component" value="Unassembled WGS sequence"/>
</dbReference>
<keyword evidence="3" id="KW-0418">Kinase</keyword>
<dbReference type="InterPro" id="IPR002173">
    <property type="entry name" value="Carboh/pur_kinase_PfkB_CS"/>
</dbReference>
<evidence type="ECO:0000256" key="1">
    <source>
        <dbReference type="ARBA" id="ARBA00010688"/>
    </source>
</evidence>
<comment type="similarity">
    <text evidence="1">Belongs to the carbohydrate kinase PfkB family.</text>
</comment>
<keyword evidence="6" id="KW-1185">Reference proteome</keyword>
<name>A0ABQ1KJ71_9RHOB</name>
<dbReference type="CDD" id="cd01166">
    <property type="entry name" value="KdgK"/>
    <property type="match status" value="1"/>
</dbReference>
<accession>A0ABQ1KJ71</accession>
<evidence type="ECO:0000259" key="4">
    <source>
        <dbReference type="Pfam" id="PF00294"/>
    </source>
</evidence>
<dbReference type="InterPro" id="IPR050306">
    <property type="entry name" value="PfkB_Carbo_kinase"/>
</dbReference>